<dbReference type="AlphaFoldDB" id="A0A238WD66"/>
<reference evidence="3 4" key="1">
    <citation type="submission" date="2017-06" db="EMBL/GenBank/DDBJ databases">
        <authorList>
            <person name="Kim H.J."/>
            <person name="Triplett B.A."/>
        </authorList>
    </citation>
    <scope>NUCLEOTIDE SEQUENCE [LARGE SCALE GENOMIC DNA]</scope>
    <source>
        <strain evidence="3 4">DSM 45207</strain>
    </source>
</reference>
<gene>
    <name evidence="3" type="ORF">SAMN06265360_10657</name>
</gene>
<proteinExistence type="predicted"/>
<feature type="domain" description="DNA-binding phage zinc finger" evidence="2">
    <location>
        <begin position="105"/>
        <end position="148"/>
    </location>
</feature>
<feature type="region of interest" description="Disordered" evidence="1">
    <location>
        <begin position="76"/>
        <end position="95"/>
    </location>
</feature>
<dbReference type="OrthoDB" id="4552139at2"/>
<evidence type="ECO:0000313" key="4">
    <source>
        <dbReference type="Proteomes" id="UP000198348"/>
    </source>
</evidence>
<keyword evidence="4" id="KW-1185">Reference proteome</keyword>
<feature type="region of interest" description="Disordered" evidence="1">
    <location>
        <begin position="131"/>
        <end position="153"/>
    </location>
</feature>
<sequence>MSLTKDEVRRLVAVAMAYDNRNAGEAVVLAWSSAAELARWTYDEAIAAIHQHYAERTDFIQPGHITGIIRDRRRDAAMRRQLPASEPASSGTRERAMAEIRQALGTGAEQDAVQVACPACGAEPGQQCVRRDGSRDPLRTFHSSRHEALSIAT</sequence>
<evidence type="ECO:0000259" key="2">
    <source>
        <dbReference type="Pfam" id="PF24623"/>
    </source>
</evidence>
<dbReference type="EMBL" id="FZNW01000006">
    <property type="protein sequence ID" value="SNR44526.1"/>
    <property type="molecule type" value="Genomic_DNA"/>
</dbReference>
<dbReference type="InterPro" id="IPR056911">
    <property type="entry name" value="Phage_Znf_bind_put"/>
</dbReference>
<organism evidence="3 4">
    <name type="scientific">Haloechinothrix alba</name>
    <dbReference type="NCBI Taxonomy" id="664784"/>
    <lineage>
        <taxon>Bacteria</taxon>
        <taxon>Bacillati</taxon>
        <taxon>Actinomycetota</taxon>
        <taxon>Actinomycetes</taxon>
        <taxon>Pseudonocardiales</taxon>
        <taxon>Pseudonocardiaceae</taxon>
        <taxon>Haloechinothrix</taxon>
    </lineage>
</organism>
<dbReference type="Pfam" id="PF24623">
    <property type="entry name" value="Phage_zn_bind_8"/>
    <property type="match status" value="1"/>
</dbReference>
<evidence type="ECO:0000313" key="3">
    <source>
        <dbReference type="EMBL" id="SNR44526.1"/>
    </source>
</evidence>
<evidence type="ECO:0000256" key="1">
    <source>
        <dbReference type="SAM" id="MobiDB-lite"/>
    </source>
</evidence>
<protein>
    <recommendedName>
        <fullName evidence="2">DNA-binding phage zinc finger domain-containing protein</fullName>
    </recommendedName>
</protein>
<dbReference type="Proteomes" id="UP000198348">
    <property type="component" value="Unassembled WGS sequence"/>
</dbReference>
<accession>A0A238WD66</accession>
<name>A0A238WD66_9PSEU</name>
<dbReference type="RefSeq" id="WP_089300655.1">
    <property type="nucleotide sequence ID" value="NZ_FZNW01000006.1"/>
</dbReference>